<comment type="subcellular location">
    <subcellularLocation>
        <location evidence="1">Cell membrane</location>
        <topology evidence="1">Multi-pass membrane protein</topology>
    </subcellularLocation>
</comment>
<dbReference type="RefSeq" id="WP_074700796.1">
    <property type="nucleotide sequence ID" value="NZ_CP018863.1"/>
</dbReference>
<evidence type="ECO:0000256" key="6">
    <source>
        <dbReference type="SAM" id="Phobius"/>
    </source>
</evidence>
<evidence type="ECO:0000313" key="8">
    <source>
        <dbReference type="EMBL" id="SDQ79124.1"/>
    </source>
</evidence>
<evidence type="ECO:0000313" key="9">
    <source>
        <dbReference type="Proteomes" id="UP000181917"/>
    </source>
</evidence>
<organism evidence="8 9">
    <name type="scientific">Crystallibacter crystallopoietes</name>
    <dbReference type="NCBI Taxonomy" id="37928"/>
    <lineage>
        <taxon>Bacteria</taxon>
        <taxon>Bacillati</taxon>
        <taxon>Actinomycetota</taxon>
        <taxon>Actinomycetes</taxon>
        <taxon>Micrococcales</taxon>
        <taxon>Micrococcaceae</taxon>
        <taxon>Crystallibacter</taxon>
    </lineage>
</organism>
<proteinExistence type="predicted"/>
<evidence type="ECO:0000259" key="7">
    <source>
        <dbReference type="Pfam" id="PF13396"/>
    </source>
</evidence>
<dbReference type="EMBL" id="FNKH01000002">
    <property type="protein sequence ID" value="SDQ79124.1"/>
    <property type="molecule type" value="Genomic_DNA"/>
</dbReference>
<keyword evidence="2" id="KW-1003">Cell membrane</keyword>
<evidence type="ECO:0000256" key="3">
    <source>
        <dbReference type="ARBA" id="ARBA00022692"/>
    </source>
</evidence>
<name>A0A1H1DRK5_9MICC</name>
<feature type="transmembrane region" description="Helical" evidence="6">
    <location>
        <begin position="6"/>
        <end position="27"/>
    </location>
</feature>
<dbReference type="AlphaFoldDB" id="A0A1H1DRK5"/>
<sequence length="62" mass="6673">MEFDQLMWLLCAGPFALCLTVGALVSVLRSDFPTGAKTAWACVVLLVPVLGASLWLAAHRNK</sequence>
<protein>
    <submittedName>
        <fullName evidence="8">Phospholipase_D-nuclease N-terminal</fullName>
    </submittedName>
</protein>
<accession>A0A1H1DRK5</accession>
<evidence type="ECO:0000256" key="4">
    <source>
        <dbReference type="ARBA" id="ARBA00022989"/>
    </source>
</evidence>
<feature type="transmembrane region" description="Helical" evidence="6">
    <location>
        <begin position="39"/>
        <end position="58"/>
    </location>
</feature>
<keyword evidence="4 6" id="KW-1133">Transmembrane helix</keyword>
<keyword evidence="3 6" id="KW-0812">Transmembrane</keyword>
<reference evidence="8 9" key="1">
    <citation type="submission" date="2016-10" db="EMBL/GenBank/DDBJ databases">
        <authorList>
            <person name="de Groot N.N."/>
        </authorList>
    </citation>
    <scope>NUCLEOTIDE SEQUENCE [LARGE SCALE GENOMIC DNA]</scope>
    <source>
        <strain evidence="8 9">DSM 20117</strain>
    </source>
</reference>
<evidence type="ECO:0000256" key="2">
    <source>
        <dbReference type="ARBA" id="ARBA00022475"/>
    </source>
</evidence>
<dbReference type="InterPro" id="IPR027379">
    <property type="entry name" value="CLS_N"/>
</dbReference>
<dbReference type="Pfam" id="PF13396">
    <property type="entry name" value="PLDc_N"/>
    <property type="match status" value="1"/>
</dbReference>
<dbReference type="Proteomes" id="UP000181917">
    <property type="component" value="Unassembled WGS sequence"/>
</dbReference>
<gene>
    <name evidence="8" type="ORF">SAMN04489742_2577</name>
</gene>
<keyword evidence="5 6" id="KW-0472">Membrane</keyword>
<keyword evidence="9" id="KW-1185">Reference proteome</keyword>
<dbReference type="GO" id="GO:0005886">
    <property type="term" value="C:plasma membrane"/>
    <property type="evidence" value="ECO:0007669"/>
    <property type="project" value="UniProtKB-SubCell"/>
</dbReference>
<feature type="domain" description="Cardiolipin synthase N-terminal" evidence="7">
    <location>
        <begin position="19"/>
        <end position="57"/>
    </location>
</feature>
<dbReference type="KEGG" id="acry:AC20117_04550"/>
<evidence type="ECO:0000256" key="5">
    <source>
        <dbReference type="ARBA" id="ARBA00023136"/>
    </source>
</evidence>
<evidence type="ECO:0000256" key="1">
    <source>
        <dbReference type="ARBA" id="ARBA00004651"/>
    </source>
</evidence>